<dbReference type="CDD" id="cd09233">
    <property type="entry name" value="ACE1-Sec16-like"/>
    <property type="match status" value="1"/>
</dbReference>
<feature type="compositionally biased region" description="Low complexity" evidence="7">
    <location>
        <begin position="1592"/>
        <end position="1609"/>
    </location>
</feature>
<dbReference type="GO" id="GO:0007030">
    <property type="term" value="P:Golgi organization"/>
    <property type="evidence" value="ECO:0007669"/>
    <property type="project" value="TreeGrafter"/>
</dbReference>
<evidence type="ECO:0000256" key="2">
    <source>
        <dbReference type="ARBA" id="ARBA00005927"/>
    </source>
</evidence>
<dbReference type="STRING" id="1890364.A0A2P6NSK7"/>
<feature type="region of interest" description="Disordered" evidence="7">
    <location>
        <begin position="1803"/>
        <end position="1910"/>
    </location>
</feature>
<dbReference type="Proteomes" id="UP000241769">
    <property type="component" value="Unassembled WGS sequence"/>
</dbReference>
<feature type="compositionally biased region" description="Basic and acidic residues" evidence="7">
    <location>
        <begin position="356"/>
        <end position="365"/>
    </location>
</feature>
<evidence type="ECO:0000256" key="6">
    <source>
        <dbReference type="RuleBase" id="RU364101"/>
    </source>
</evidence>
<gene>
    <name evidence="10" type="ORF">PROFUN_03689</name>
</gene>
<feature type="compositionally biased region" description="Low complexity" evidence="7">
    <location>
        <begin position="772"/>
        <end position="783"/>
    </location>
</feature>
<dbReference type="Pfam" id="PF12932">
    <property type="entry name" value="Sec16"/>
    <property type="match status" value="1"/>
</dbReference>
<feature type="compositionally biased region" description="Pro residues" evidence="7">
    <location>
        <begin position="755"/>
        <end position="771"/>
    </location>
</feature>
<dbReference type="PANTHER" id="PTHR13402">
    <property type="entry name" value="RGPR-RELATED"/>
    <property type="match status" value="1"/>
</dbReference>
<dbReference type="InterPro" id="IPR024298">
    <property type="entry name" value="Sec16_Sec23-bd"/>
</dbReference>
<feature type="compositionally biased region" description="Basic and acidic residues" evidence="7">
    <location>
        <begin position="245"/>
        <end position="256"/>
    </location>
</feature>
<feature type="region of interest" description="Disordered" evidence="7">
    <location>
        <begin position="320"/>
        <end position="415"/>
    </location>
</feature>
<evidence type="ECO:0000256" key="1">
    <source>
        <dbReference type="ARBA" id="ARBA00004240"/>
    </source>
</evidence>
<evidence type="ECO:0000313" key="11">
    <source>
        <dbReference type="Proteomes" id="UP000241769"/>
    </source>
</evidence>
<keyword evidence="3 6" id="KW-0813">Transport</keyword>
<feature type="compositionally biased region" description="Low complexity" evidence="7">
    <location>
        <begin position="1725"/>
        <end position="1735"/>
    </location>
</feature>
<accession>A0A2P6NSK7</accession>
<reference evidence="10 11" key="1">
    <citation type="journal article" date="2018" name="Genome Biol. Evol.">
        <title>Multiple Roots of Fruiting Body Formation in Amoebozoa.</title>
        <authorList>
            <person name="Hillmann F."/>
            <person name="Forbes G."/>
            <person name="Novohradska S."/>
            <person name="Ferling I."/>
            <person name="Riege K."/>
            <person name="Groth M."/>
            <person name="Westermann M."/>
            <person name="Marz M."/>
            <person name="Spaller T."/>
            <person name="Winckler T."/>
            <person name="Schaap P."/>
            <person name="Glockner G."/>
        </authorList>
    </citation>
    <scope>NUCLEOTIDE SEQUENCE [LARGE SCALE GENOMIC DNA]</scope>
    <source>
        <strain evidence="10 11">Jena</strain>
    </source>
</reference>
<keyword evidence="11" id="KW-1185">Reference proteome</keyword>
<feature type="compositionally biased region" description="Basic and acidic residues" evidence="7">
    <location>
        <begin position="1629"/>
        <end position="1651"/>
    </location>
</feature>
<keyword evidence="5 6" id="KW-0931">ER-Golgi transport</keyword>
<dbReference type="InParanoid" id="A0A2P6NSK7"/>
<feature type="compositionally biased region" description="Polar residues" evidence="7">
    <location>
        <begin position="384"/>
        <end position="395"/>
    </location>
</feature>
<dbReference type="PANTHER" id="PTHR13402:SF6">
    <property type="entry name" value="SECRETORY 16, ISOFORM I"/>
    <property type="match status" value="1"/>
</dbReference>
<dbReference type="EMBL" id="MDYQ01000025">
    <property type="protein sequence ID" value="PRP86941.1"/>
    <property type="molecule type" value="Genomic_DNA"/>
</dbReference>
<feature type="region of interest" description="Disordered" evidence="7">
    <location>
        <begin position="683"/>
        <end position="805"/>
    </location>
</feature>
<evidence type="ECO:0000256" key="7">
    <source>
        <dbReference type="SAM" id="MobiDB-lite"/>
    </source>
</evidence>
<feature type="compositionally biased region" description="Polar residues" evidence="7">
    <location>
        <begin position="177"/>
        <end position="192"/>
    </location>
</feature>
<evidence type="ECO:0000313" key="10">
    <source>
        <dbReference type="EMBL" id="PRP86941.1"/>
    </source>
</evidence>
<comment type="caution">
    <text evidence="10">The sequence shown here is derived from an EMBL/GenBank/DDBJ whole genome shotgun (WGS) entry which is preliminary data.</text>
</comment>
<proteinExistence type="inferred from homology"/>
<keyword evidence="4 6" id="KW-0256">Endoplasmic reticulum</keyword>
<feature type="compositionally biased region" description="Polar residues" evidence="7">
    <location>
        <begin position="1549"/>
        <end position="1561"/>
    </location>
</feature>
<feature type="region of interest" description="Disordered" evidence="7">
    <location>
        <begin position="1718"/>
        <end position="1785"/>
    </location>
</feature>
<dbReference type="GO" id="GO:0070971">
    <property type="term" value="C:endoplasmic reticulum exit site"/>
    <property type="evidence" value="ECO:0007669"/>
    <property type="project" value="TreeGrafter"/>
</dbReference>
<feature type="compositionally biased region" description="Basic and acidic residues" evidence="7">
    <location>
        <begin position="264"/>
        <end position="276"/>
    </location>
</feature>
<feature type="compositionally biased region" description="Low complexity" evidence="7">
    <location>
        <begin position="344"/>
        <end position="353"/>
    </location>
</feature>
<dbReference type="GO" id="GO:0015031">
    <property type="term" value="P:protein transport"/>
    <property type="evidence" value="ECO:0007669"/>
    <property type="project" value="UniProtKB-KW"/>
</dbReference>
<feature type="domain" description="Sec16 central conserved" evidence="9">
    <location>
        <begin position="1107"/>
        <end position="1223"/>
    </location>
</feature>
<feature type="compositionally biased region" description="Low complexity" evidence="7">
    <location>
        <begin position="1743"/>
        <end position="1765"/>
    </location>
</feature>
<comment type="subcellular location">
    <subcellularLocation>
        <location evidence="1">Endoplasmic reticulum</location>
    </subcellularLocation>
</comment>
<keyword evidence="6" id="KW-0653">Protein transport</keyword>
<feature type="region of interest" description="Disordered" evidence="7">
    <location>
        <begin position="168"/>
        <end position="215"/>
    </location>
</feature>
<feature type="region of interest" description="Disordered" evidence="7">
    <location>
        <begin position="616"/>
        <end position="637"/>
    </location>
</feature>
<feature type="domain" description="Sec16 Sec23-binding" evidence="8">
    <location>
        <begin position="1268"/>
        <end position="1521"/>
    </location>
</feature>
<dbReference type="Pfam" id="PF12931">
    <property type="entry name" value="TPR_Sec16"/>
    <property type="match status" value="1"/>
</dbReference>
<evidence type="ECO:0000259" key="9">
    <source>
        <dbReference type="Pfam" id="PF12932"/>
    </source>
</evidence>
<dbReference type="GO" id="GO:0016192">
    <property type="term" value="P:vesicle-mediated transport"/>
    <property type="evidence" value="ECO:0007669"/>
    <property type="project" value="UniProtKB-KW"/>
</dbReference>
<evidence type="ECO:0000256" key="5">
    <source>
        <dbReference type="ARBA" id="ARBA00022892"/>
    </source>
</evidence>
<sequence>MEDWDVKASFDGTLKTKGHYQQQAPRREKGCLWPRMILCDGIIREAGCHDEPASDPISRDTKLTDSKAQGPLTHTEGRKPFKAQGIQCRWFRFNICQPNTVHTTLAAEARHRIVDTLNSSLSSSDVELNGFILFESYRQDREATNILMNFDSSGDGADFFSSLAAQVPGENHGQQDDFFSQLSNQPTASTTEPQDEIPTPIVSATLPDQPDVHTPSIEAPAELMEEELDIPSIGELSLEDQPTDSQDHEETHHMPTVEEPQATIEEKQTDTKKSEVSVKELGKQNFNDHNADLFGDDGTDFMSLLGQPPKAAGVSSVLGTHMKKSASSPGFNEQSHHPVRPEPSRSSSEISSPARGLDDYFKDPGNDSSSSFFATLADRPAPQQIVSAPSSNHNTPAAERKQPTDIFSNTGGDSFFDTLGQNAAPTTAPEPVYVAPASKPTFQPPAYVPPTYVPPTYNPSSATTPPTGYNPLKPTNPPVYNPPQSRAPTTPPIVSPFPQAPKVISTPPMIPPPSQASPVAMPIRAYVPPPYIAPPLGTATPPSVQTPTLVPTPPIVSTPPMMLGTVPRSTPPVGPPISLVSPPILTPVKPAVPVGPPTSLVTPPPFVQPTTPPFHQNAQATAPPFHTNAPETPPFHQNVQATTPPVRQDPPMNVQQGHVTAAPPTQAPALQIQRTASGNIPNALTTPWAKSFPSSPVIAPPSPATPQRSPAIVPGSPKVEARAPHIAPPTKFSQSSPSLHSGLSTPPMSQVPPQVTTPPMVPPPVQQPPVQQPHVQQPHVQQPHVPPAVKQNVFTPSPPRVTPPVKQSAVFNPTQIPPQVKQAVFTPPVPHVGPPVQQHPVFSPPQEQGNSFFDHLSTENPSFHAEEPFAEQEESQHLSSVEQVVDEMQEDQIIEPTTPPATTQEFFGEEGGPIDTYEQPAHGVQSFQEISPESETVQYPEIAHQPLSTSTQQVITPPHAHPHQPFNLSQSMPNFGQTTRGVQSNVPFVPFVPPPAPKISPVGAPANLVSFGGPTRGPMNSVSFDSGVKVATPPPFTPFNPVQQNYVPMPTTPMGNYTPAPQPYHGYADNSRAYPPQGYADVNTYPENNAYGGVQRERCDPSSRPPHPIICFGFGGKLVAMFPRKRVRLSGLAFPQAPQTDGEVVAGEIKVHNLGKVLANTEYVRGMLSFPGPLSSAKAKDVNRFLEERVASYESTHGFENNSWLQNRRVLIQMLQVIVEHHGVISGPDAEQAIKDIQKILKTDPKPFPVSRRYHNSEDEARAIAEVEALVLAGNREGAFECAVSRELWPYAMVIGSSFQNPDVMRNALTSFVQSMGQGEYVRYGPILMPPGSPLRTMSLLWVGRGQDIFNGDGSVLERWREQVATLMANKMNNKSVYGSLADKLWSQQRQVEAAHFCYILADHDFDVFDNPNSRLVLMGSDHKTRPSTFITPEAIRLSEVYEYAKSLSNTQFINSQFQVYKMIYVLWLAELGLMDQAKKYHTVIENTVSKNRGSYPYNGLFIAHMEDFKQRSSTVSTRASQNQGGLGGLIGGWFSKIVDTGPTLPPTGATSLPRNSSFPSVPTHHHPPAPMMRQSTSLDKDMDNLSQTRGSSHSLPPTLHPTLHLSHSMMDYPRDRTDPPDSSFSTKKIADPKPDPKPEPKSEKKNEANKNNKKGLRDWIPSLGLFGKGNPSGVIVADMGESNSLVYNEKYKMWLRPGEEPDPSLVASLAPPPIMPVSTPNAGPPSMTGGAPPMGMGGGVPPTGFGATPPMAGPPANAAAGSAPGRRRNKYVDTFNPEANNQPRTFAPVVAAPPMQPMKVFTPSAAFHSSHSAPDLGHLATPYGQQPQSFEPQQQQQFVPQQQQPFVPQQQQPFAPQQQQQPFAPQQQQPFAPQQQPFVPQQQQPFVPQQQHPFGQQQPFGQHQQPFPQ</sequence>
<feature type="compositionally biased region" description="Basic and acidic residues" evidence="7">
    <location>
        <begin position="334"/>
        <end position="343"/>
    </location>
</feature>
<name>A0A2P6NSK7_9EUKA</name>
<feature type="compositionally biased region" description="Low complexity" evidence="7">
    <location>
        <begin position="1805"/>
        <end position="1814"/>
    </location>
</feature>
<feature type="compositionally biased region" description="Basic and acidic residues" evidence="7">
    <location>
        <begin position="50"/>
        <end position="65"/>
    </location>
</feature>
<feature type="compositionally biased region" description="Low complexity" evidence="7">
    <location>
        <begin position="733"/>
        <end position="754"/>
    </location>
</feature>
<feature type="region of interest" description="Disordered" evidence="7">
    <location>
        <begin position="50"/>
        <end position="78"/>
    </location>
</feature>
<evidence type="ECO:0000256" key="4">
    <source>
        <dbReference type="ARBA" id="ARBA00022824"/>
    </source>
</evidence>
<dbReference type="Gene3D" id="1.25.40.1030">
    <property type="match status" value="1"/>
</dbReference>
<evidence type="ECO:0000259" key="8">
    <source>
        <dbReference type="Pfam" id="PF12931"/>
    </source>
</evidence>
<keyword evidence="6" id="KW-0472">Membrane</keyword>
<feature type="compositionally biased region" description="Low complexity" evidence="7">
    <location>
        <begin position="1826"/>
        <end position="1910"/>
    </location>
</feature>
<comment type="similarity">
    <text evidence="2 6">Belongs to the SEC16 family.</text>
</comment>
<organism evidence="10 11">
    <name type="scientific">Planoprotostelium fungivorum</name>
    <dbReference type="NCBI Taxonomy" id="1890364"/>
    <lineage>
        <taxon>Eukaryota</taxon>
        <taxon>Amoebozoa</taxon>
        <taxon>Evosea</taxon>
        <taxon>Variosea</taxon>
        <taxon>Cavosteliida</taxon>
        <taxon>Cavosteliaceae</taxon>
        <taxon>Planoprotostelium</taxon>
    </lineage>
</organism>
<dbReference type="InterPro" id="IPR024340">
    <property type="entry name" value="Sec16_CCD"/>
</dbReference>
<feature type="region of interest" description="Disordered" evidence="7">
    <location>
        <begin position="237"/>
        <end position="276"/>
    </location>
</feature>
<protein>
    <recommendedName>
        <fullName evidence="6">Protein transport protein sec16</fullName>
    </recommendedName>
</protein>
<dbReference type="OrthoDB" id="8918678at2759"/>
<evidence type="ECO:0000256" key="3">
    <source>
        <dbReference type="ARBA" id="ARBA00022448"/>
    </source>
</evidence>
<feature type="region of interest" description="Disordered" evidence="7">
    <location>
        <begin position="1545"/>
        <end position="1659"/>
    </location>
</feature>
<dbReference type="GO" id="GO:0070973">
    <property type="term" value="P:protein localization to endoplasmic reticulum exit site"/>
    <property type="evidence" value="ECO:0007669"/>
    <property type="project" value="TreeGrafter"/>
</dbReference>
<dbReference type="GO" id="GO:0012507">
    <property type="term" value="C:ER to Golgi transport vesicle membrane"/>
    <property type="evidence" value="ECO:0007669"/>
    <property type="project" value="TreeGrafter"/>
</dbReference>